<feature type="region of interest" description="Disordered" evidence="1">
    <location>
        <begin position="62"/>
        <end position="111"/>
    </location>
</feature>
<evidence type="ECO:0000313" key="3">
    <source>
        <dbReference type="Proteomes" id="UP001373714"/>
    </source>
</evidence>
<evidence type="ECO:0000313" key="2">
    <source>
        <dbReference type="EMBL" id="KAK6332672.1"/>
    </source>
</evidence>
<sequence>MLESKITARKEALSLRDQVNYRSFGFTEDNRTHIQRILWLGSVIQGLEDKLERLKIADTEPVGSLTAPSQKEQELEVAASEEISQPEVPQTTPQSHHELEGPISTPAPIPLHKSITRTRKPTKAVAARARKLYRVAPYLNDSLPMKPRVEISTEDAHTTPNIIFRFVFREFLISTADSGTLARANQIDSINAFLLGSSKNKLDTYIKFFSDFHDGIETALCYLRSGVCDFLIDRQNAPKPSDTIRILGAEIVTEPAARKIGPEGWDILWDYFHDVVSWWNIEFFAIHYEDLLSVKILMAGGRYGINTEFPISIRPEAYIPLNVLQPGHTTKSLLTNKLEYRRYLGGRMSRNDPFALALAKELGEQVAKYYVFVYDRTLPQGNQRLDLLSNPDESLWIVQTRSELNFSWKTYYSVKETRSRGPAPRKCRRTVVFDHILMDSHIHKDYDEFIIVERESRLDIDTDIDILDGVTDALYKLHGKIGLSRVLNEPSKYLVEPEDLDQCALGPDISIALDEYVDSRVGCWDISIPPVDTLLTSDLLPGEFRFVSKVATDLESYGVLTKVLVYKPQTALPVVLNRADGLQDLYFRIDPDPRMKLVLR</sequence>
<proteinExistence type="predicted"/>
<name>A0AAV9U401_9PEZI</name>
<keyword evidence="3" id="KW-1185">Reference proteome</keyword>
<organism evidence="2 3">
    <name type="scientific">Orbilia blumenaviensis</name>
    <dbReference type="NCBI Taxonomy" id="1796055"/>
    <lineage>
        <taxon>Eukaryota</taxon>
        <taxon>Fungi</taxon>
        <taxon>Dikarya</taxon>
        <taxon>Ascomycota</taxon>
        <taxon>Pezizomycotina</taxon>
        <taxon>Orbiliomycetes</taxon>
        <taxon>Orbiliales</taxon>
        <taxon>Orbiliaceae</taxon>
        <taxon>Orbilia</taxon>
    </lineage>
</organism>
<protein>
    <submittedName>
        <fullName evidence="2">Uncharacterized protein</fullName>
    </submittedName>
</protein>
<reference evidence="2 3" key="1">
    <citation type="submission" date="2019-10" db="EMBL/GenBank/DDBJ databases">
        <authorList>
            <person name="Palmer J.M."/>
        </authorList>
    </citation>
    <scope>NUCLEOTIDE SEQUENCE [LARGE SCALE GENOMIC DNA]</scope>
    <source>
        <strain evidence="2 3">TWF730</strain>
    </source>
</reference>
<accession>A0AAV9U401</accession>
<gene>
    <name evidence="2" type="ORF">TWF730_004332</name>
</gene>
<dbReference type="AlphaFoldDB" id="A0AAV9U401"/>
<evidence type="ECO:0000256" key="1">
    <source>
        <dbReference type="SAM" id="MobiDB-lite"/>
    </source>
</evidence>
<dbReference type="EMBL" id="JAVHNS010000017">
    <property type="protein sequence ID" value="KAK6332672.1"/>
    <property type="molecule type" value="Genomic_DNA"/>
</dbReference>
<dbReference type="Proteomes" id="UP001373714">
    <property type="component" value="Unassembled WGS sequence"/>
</dbReference>
<comment type="caution">
    <text evidence="2">The sequence shown here is derived from an EMBL/GenBank/DDBJ whole genome shotgun (WGS) entry which is preliminary data.</text>
</comment>